<evidence type="ECO:0000313" key="4">
    <source>
        <dbReference type="Proteomes" id="UP000006036"/>
    </source>
</evidence>
<name>A0AAI8QG92_9HELI</name>
<evidence type="ECO:0000313" key="2">
    <source>
        <dbReference type="EMBL" id="EFR47394.1"/>
    </source>
</evidence>
<reference evidence="2" key="1">
    <citation type="submission" date="2008-08" db="EMBL/GenBank/DDBJ databases">
        <title>Annotation of Helicobacter cinaedi strain CCUG 18818.</title>
        <authorList>
            <consortium name="The Broad Institute Genome Sequencing Platform"/>
            <person name="Fox J.G."/>
            <person name="Shen Z."/>
            <person name="Charoenlap N."/>
            <person name="Schauer D.B."/>
            <person name="Ward D."/>
            <person name="Mehta T."/>
            <person name="Young S."/>
            <person name="Jaffe D."/>
            <person name="Gnerre S."/>
            <person name="Berlin A."/>
            <person name="Heiman D."/>
            <person name="Hepburn T."/>
            <person name="Shea T."/>
            <person name="Sykes S."/>
            <person name="Alvarado L."/>
            <person name="Kodira C."/>
            <person name="Borodovsky M."/>
            <person name="Lander E."/>
            <person name="Galagan J."/>
            <person name="Nusbaum C."/>
            <person name="Birren B."/>
        </authorList>
    </citation>
    <scope>NUCLEOTIDE SEQUENCE</scope>
    <source>
        <strain evidence="2">CCUG 18818</strain>
    </source>
</reference>
<dbReference type="EMBL" id="DS990393">
    <property type="protein sequence ID" value="EFR47394.1"/>
    <property type="molecule type" value="Genomic_DNA"/>
</dbReference>
<organism evidence="1 4">
    <name type="scientific">Helicobacter cinaedi CCUG 18818 = ATCC BAA-847</name>
    <dbReference type="NCBI Taxonomy" id="537971"/>
    <lineage>
        <taxon>Bacteria</taxon>
        <taxon>Pseudomonadati</taxon>
        <taxon>Campylobacterota</taxon>
        <taxon>Epsilonproteobacteria</taxon>
        <taxon>Campylobacterales</taxon>
        <taxon>Helicobacteraceae</taxon>
        <taxon>Helicobacter</taxon>
    </lineage>
</organism>
<reference evidence="1 4" key="2">
    <citation type="journal article" date="2012" name="J. Bacteriol.">
        <title>Complete Genome Sequence of Helicobacter cinaedi Type Strain ATCC BAA-847.</title>
        <authorList>
            <person name="Miyoshi-Akiyama T."/>
            <person name="Takeshita N."/>
            <person name="Ohmagari N."/>
            <person name="Kirikae T."/>
        </authorList>
    </citation>
    <scope>NUCLEOTIDE SEQUENCE [LARGE SCALE GENOMIC DNA]</scope>
    <source>
        <strain evidence="1 4">ATCC BAA-847</strain>
    </source>
</reference>
<accession>A0AAI8QG92</accession>
<dbReference type="AlphaFoldDB" id="A0AAI8QG92"/>
<dbReference type="Proteomes" id="UP000005755">
    <property type="component" value="Unassembled WGS sequence"/>
</dbReference>
<proteinExistence type="predicted"/>
<evidence type="ECO:0000313" key="3">
    <source>
        <dbReference type="Proteomes" id="UP000005755"/>
    </source>
</evidence>
<reference evidence="3" key="4">
    <citation type="journal article" date="2014" name="Genome Announc.">
        <title>Draft genome sequences of six enterohepatic helicobacter species isolated from humans and one from rhesus macaques.</title>
        <authorList>
            <person name="Shen Z."/>
            <person name="Sheh A."/>
            <person name="Young S.K."/>
            <person name="Abouelliel A."/>
            <person name="Ward D.V."/>
            <person name="Earl A.M."/>
            <person name="Fox J.G."/>
        </authorList>
    </citation>
    <scope>NUCLEOTIDE SEQUENCE [LARGE SCALE GENOMIC DNA]</scope>
    <source>
        <strain evidence="3">CCUG 18818</strain>
    </source>
</reference>
<reference evidence="1" key="3">
    <citation type="submission" date="2012-07" db="EMBL/GenBank/DDBJ databases">
        <authorList>
            <person name="Akiyama T."/>
            <person name="Takeshita N."/>
            <person name="Ohmagari N."/>
            <person name="Kirikae T."/>
        </authorList>
    </citation>
    <scope>NUCLEOTIDE SEQUENCE</scope>
    <source>
        <strain evidence="1">ATCC BAA-847</strain>
    </source>
</reference>
<keyword evidence="3" id="KW-1185">Reference proteome</keyword>
<protein>
    <submittedName>
        <fullName evidence="1">Uncharacterized protein</fullName>
    </submittedName>
</protein>
<sequence>MGEFVFFLFEKDKYNILECPKGQGQAELIGKGFIVLILLVHM</sequence>
<dbReference type="RefSeq" id="WP_002957282.1">
    <property type="nucleotide sequence ID" value="NC_020555.1"/>
</dbReference>
<evidence type="ECO:0000313" key="1">
    <source>
        <dbReference type="EMBL" id="BAM31499.1"/>
    </source>
</evidence>
<gene>
    <name evidence="1" type="ORF">HCBAA847_0249</name>
    <name evidence="2" type="ORF">HCCG_01942</name>
</gene>
<dbReference type="KEGG" id="hcb:HCBAA847_0249"/>
<dbReference type="EMBL" id="AP012492">
    <property type="protein sequence ID" value="BAM31499.1"/>
    <property type="molecule type" value="Genomic_DNA"/>
</dbReference>
<dbReference type="Proteomes" id="UP000006036">
    <property type="component" value="Chromosome 1"/>
</dbReference>